<name>A0A3M7T3C5_BRAPC</name>
<dbReference type="PANTHER" id="PTHR46917">
    <property type="entry name" value="MORN REPEAT-CONTAINING PROTEIN 2"/>
    <property type="match status" value="1"/>
</dbReference>
<reference evidence="2 3" key="1">
    <citation type="journal article" date="2018" name="Sci. Rep.">
        <title>Genomic signatures of local adaptation to the degree of environmental predictability in rotifers.</title>
        <authorList>
            <person name="Franch-Gras L."/>
            <person name="Hahn C."/>
            <person name="Garcia-Roger E.M."/>
            <person name="Carmona M.J."/>
            <person name="Serra M."/>
            <person name="Gomez A."/>
        </authorList>
    </citation>
    <scope>NUCLEOTIDE SEQUENCE [LARGE SCALE GENOMIC DNA]</scope>
    <source>
        <strain evidence="2">HYR1</strain>
    </source>
</reference>
<keyword evidence="1" id="KW-0677">Repeat</keyword>
<evidence type="ECO:0000256" key="1">
    <source>
        <dbReference type="ARBA" id="ARBA00022737"/>
    </source>
</evidence>
<keyword evidence="3" id="KW-1185">Reference proteome</keyword>
<accession>A0A3M7T3C5</accession>
<dbReference type="SMART" id="SM00698">
    <property type="entry name" value="MORN"/>
    <property type="match status" value="4"/>
</dbReference>
<proteinExistence type="predicted"/>
<comment type="caution">
    <text evidence="2">The sequence shown here is derived from an EMBL/GenBank/DDBJ whole genome shotgun (WGS) entry which is preliminary data.</text>
</comment>
<dbReference type="InterPro" id="IPR003409">
    <property type="entry name" value="MORN"/>
</dbReference>
<protein>
    <submittedName>
        <fullName evidence="2">MORN repeat-containing 2</fullName>
    </submittedName>
</protein>
<dbReference type="Gene3D" id="2.20.110.10">
    <property type="entry name" value="Histone H3 K4-specific methyltransferase SET7/9 N-terminal domain"/>
    <property type="match status" value="2"/>
</dbReference>
<evidence type="ECO:0000313" key="3">
    <source>
        <dbReference type="Proteomes" id="UP000276133"/>
    </source>
</evidence>
<evidence type="ECO:0000313" key="2">
    <source>
        <dbReference type="EMBL" id="RNA42409.1"/>
    </source>
</evidence>
<dbReference type="AlphaFoldDB" id="A0A3M7T3C5"/>
<dbReference type="EMBL" id="REGN01000367">
    <property type="protein sequence ID" value="RNA42409.1"/>
    <property type="molecule type" value="Genomic_DNA"/>
</dbReference>
<dbReference type="InterPro" id="IPR052849">
    <property type="entry name" value="MORN_repeat_protein"/>
</dbReference>
<dbReference type="PANTHER" id="PTHR46917:SF1">
    <property type="entry name" value="MORN REPEAT-CONTAINING PROTEIN 2"/>
    <property type="match status" value="1"/>
</dbReference>
<dbReference type="OrthoDB" id="437960at2759"/>
<dbReference type="Proteomes" id="UP000276133">
    <property type="component" value="Unassembled WGS sequence"/>
</dbReference>
<dbReference type="SUPFAM" id="SSF82185">
    <property type="entry name" value="Histone H3 K4-specific methyltransferase SET7/9 N-terminal domain"/>
    <property type="match status" value="1"/>
</dbReference>
<sequence length="144" mass="16006">MVKDKKEERETNTELKKSGKFVFANEDVYDGEYETIAGGSIERSGFGVLTSKDGSVYSGNWSKDKLNGRGVFEHQSGCNFEGDFVDGKFEGVGIYRWPNGSCYNGEFKDGKIVGKGYFKDPSGQIWTGKFSGETATRLKFKLSM</sequence>
<organism evidence="2 3">
    <name type="scientific">Brachionus plicatilis</name>
    <name type="common">Marine rotifer</name>
    <name type="synonym">Brachionus muelleri</name>
    <dbReference type="NCBI Taxonomy" id="10195"/>
    <lineage>
        <taxon>Eukaryota</taxon>
        <taxon>Metazoa</taxon>
        <taxon>Spiralia</taxon>
        <taxon>Gnathifera</taxon>
        <taxon>Rotifera</taxon>
        <taxon>Eurotatoria</taxon>
        <taxon>Monogononta</taxon>
        <taxon>Pseudotrocha</taxon>
        <taxon>Ploima</taxon>
        <taxon>Brachionidae</taxon>
        <taxon>Brachionus</taxon>
    </lineage>
</organism>
<dbReference type="STRING" id="10195.A0A3M7T3C5"/>
<gene>
    <name evidence="2" type="ORF">BpHYR1_008046</name>
</gene>
<dbReference type="Pfam" id="PF02493">
    <property type="entry name" value="MORN"/>
    <property type="match status" value="4"/>
</dbReference>